<keyword evidence="2" id="KW-1185">Reference proteome</keyword>
<accession>A0A9W2X015</accession>
<evidence type="ECO:0000313" key="2">
    <source>
        <dbReference type="Proteomes" id="UP000248484"/>
    </source>
</evidence>
<gene>
    <name evidence="3" type="primary">LOC129392572</name>
</gene>
<feature type="compositionally biased region" description="Polar residues" evidence="1">
    <location>
        <begin position="48"/>
        <end position="61"/>
    </location>
</feature>
<feature type="region of interest" description="Disordered" evidence="1">
    <location>
        <begin position="36"/>
        <end position="77"/>
    </location>
</feature>
<dbReference type="GeneID" id="129392572"/>
<evidence type="ECO:0000256" key="1">
    <source>
        <dbReference type="SAM" id="MobiDB-lite"/>
    </source>
</evidence>
<proteinExistence type="predicted"/>
<organism evidence="2 3">
    <name type="scientific">Physeter macrocephalus</name>
    <name type="common">Sperm whale</name>
    <name type="synonym">Physeter catodon</name>
    <dbReference type="NCBI Taxonomy" id="9755"/>
    <lineage>
        <taxon>Eukaryota</taxon>
        <taxon>Metazoa</taxon>
        <taxon>Chordata</taxon>
        <taxon>Craniata</taxon>
        <taxon>Vertebrata</taxon>
        <taxon>Euteleostomi</taxon>
        <taxon>Mammalia</taxon>
        <taxon>Eutheria</taxon>
        <taxon>Laurasiatheria</taxon>
        <taxon>Artiodactyla</taxon>
        <taxon>Whippomorpha</taxon>
        <taxon>Cetacea</taxon>
        <taxon>Odontoceti</taxon>
        <taxon>Physeteridae</taxon>
        <taxon>Physeter</taxon>
    </lineage>
</organism>
<dbReference type="KEGG" id="pcad:129392572"/>
<name>A0A9W2X015_PHYMC</name>
<evidence type="ECO:0000313" key="3">
    <source>
        <dbReference type="RefSeq" id="XP_054944728.1"/>
    </source>
</evidence>
<dbReference type="AlphaFoldDB" id="A0A9W2X015"/>
<sequence>MSLPAPGPPPPWPLSNCPHKDCLQSVRLAPELGAQEAAGPSLRARVTPKSSPLHSPCSLSQRRWAGGGSTRTPGLLSPVPRPGLAAFQILPRHGCAWALHKQVTPHERGGAPYPDDSPVSGGLGGRGALGLQSREPLQLLVGWDPQKARGRQDRRTIPGQLEKTFRIPRPVPTPPPPVLCGAGTQQLTRHSHPLWLCFRGTGDRMGQSLCSRPRHTQRVSQALRSPDCESCGASSYPAWALPPRKPASGEVPTGARCPRGRALAALAFPQVGHRGQGRGFCQRGRCGELPSRPPVLRPLHTLGGCRALQ</sequence>
<dbReference type="Proteomes" id="UP000248484">
    <property type="component" value="Chromosome 11"/>
</dbReference>
<reference evidence="3" key="1">
    <citation type="submission" date="2025-08" db="UniProtKB">
        <authorList>
            <consortium name="RefSeq"/>
        </authorList>
    </citation>
    <scope>IDENTIFICATION</scope>
    <source>
        <tissue evidence="3">Muscle</tissue>
    </source>
</reference>
<dbReference type="RefSeq" id="XP_054944728.1">
    <property type="nucleotide sequence ID" value="XM_055088753.1"/>
</dbReference>
<protein>
    <submittedName>
        <fullName evidence="3">Uncharacterized protein</fullName>
    </submittedName>
</protein>